<sequence length="304" mass="33785">MKIGMIGLGKMGFNLAKNLNDHEIDVYGYDIDQTMKGEVEGANIQFTSSIDALLHHLDDETKTVWMMLPAGEITEATFTKLLNKLNKGDRIIDGGNAHFEDSKRRGELCGKQGIHFFDVGTSGGISGARKGACMMVGGDKQAFKEIEHIFQKINVDKGYLYTGPAGSGHYLKMIHNGVEYGMMQAIGEGFNLLNHSEYSYDLEKVATVWNHGSVIRSWLMELMEEAFKNGNIDEIEGVIQSSGEGKWTVEEALRLQVPMPVISQALMVRFMSLDQEKYGEKLVAALRQGFGGHAVIEKRQSIER</sequence>
<dbReference type="PRINTS" id="PR00076">
    <property type="entry name" value="6PGDHDRGNASE"/>
</dbReference>
<dbReference type="InterPro" id="IPR004849">
    <property type="entry name" value="6DGDH_YqeC"/>
</dbReference>
<evidence type="ECO:0000313" key="7">
    <source>
        <dbReference type="Proteomes" id="UP000242243"/>
    </source>
</evidence>
<dbReference type="EMBL" id="FOXC01000010">
    <property type="protein sequence ID" value="SFP22387.1"/>
    <property type="molecule type" value="Genomic_DNA"/>
</dbReference>
<dbReference type="SUPFAM" id="SSF51735">
    <property type="entry name" value="NAD(P)-binding Rossmann-fold domains"/>
    <property type="match status" value="1"/>
</dbReference>
<dbReference type="GO" id="GO:0006098">
    <property type="term" value="P:pentose-phosphate shunt"/>
    <property type="evidence" value="ECO:0007669"/>
    <property type="project" value="InterPro"/>
</dbReference>
<evidence type="ECO:0000256" key="3">
    <source>
        <dbReference type="ARBA" id="ARBA00023064"/>
    </source>
</evidence>
<dbReference type="SMART" id="SM01350">
    <property type="entry name" value="6PGD"/>
    <property type="match status" value="1"/>
</dbReference>
<reference evidence="5 8" key="2">
    <citation type="submission" date="2019-07" db="EMBL/GenBank/DDBJ databases">
        <title>Whole genome shotgun sequence of Halolactibacillus halophilus NBRC 100868.</title>
        <authorList>
            <person name="Hosoyama A."/>
            <person name="Uohara A."/>
            <person name="Ohji S."/>
            <person name="Ichikawa N."/>
        </authorList>
    </citation>
    <scope>NUCLEOTIDE SEQUENCE [LARGE SCALE GENOMIC DNA]</scope>
    <source>
        <strain evidence="5 8">NBRC 100868</strain>
    </source>
</reference>
<dbReference type="InterPro" id="IPR006115">
    <property type="entry name" value="6PGDH_NADP-bd"/>
</dbReference>
<dbReference type="RefSeq" id="WP_089831102.1">
    <property type="nucleotide sequence ID" value="NZ_BJWI01000009.1"/>
</dbReference>
<dbReference type="AlphaFoldDB" id="A0A1I5NKZ0"/>
<dbReference type="GO" id="GO:0019521">
    <property type="term" value="P:D-gluconate metabolic process"/>
    <property type="evidence" value="ECO:0007669"/>
    <property type="project" value="UniProtKB-KW"/>
</dbReference>
<dbReference type="SUPFAM" id="SSF48179">
    <property type="entry name" value="6-phosphogluconate dehydrogenase C-terminal domain-like"/>
    <property type="match status" value="1"/>
</dbReference>
<dbReference type="InterPro" id="IPR013328">
    <property type="entry name" value="6PGD_dom2"/>
</dbReference>
<dbReference type="InterPro" id="IPR008927">
    <property type="entry name" value="6-PGluconate_DH-like_C_sf"/>
</dbReference>
<evidence type="ECO:0000313" key="6">
    <source>
        <dbReference type="EMBL" id="SFP22387.1"/>
    </source>
</evidence>
<evidence type="ECO:0000313" key="5">
    <source>
        <dbReference type="EMBL" id="GEM01360.1"/>
    </source>
</evidence>
<dbReference type="Gene3D" id="3.40.50.720">
    <property type="entry name" value="NAD(P)-binding Rossmann-like Domain"/>
    <property type="match status" value="1"/>
</dbReference>
<gene>
    <name evidence="5" type="ORF">HHA03_08920</name>
    <name evidence="6" type="ORF">SAMN05421839_1103</name>
</gene>
<dbReference type="STRING" id="306540.SAMN05421839_1103"/>
<keyword evidence="8" id="KW-1185">Reference proteome</keyword>
<dbReference type="NCBIfam" id="TIGR00872">
    <property type="entry name" value="gnd_rel"/>
    <property type="match status" value="1"/>
</dbReference>
<organism evidence="6 7">
    <name type="scientific">Halolactibacillus halophilus</name>
    <dbReference type="NCBI Taxonomy" id="306540"/>
    <lineage>
        <taxon>Bacteria</taxon>
        <taxon>Bacillati</taxon>
        <taxon>Bacillota</taxon>
        <taxon>Bacilli</taxon>
        <taxon>Bacillales</taxon>
        <taxon>Bacillaceae</taxon>
        <taxon>Halolactibacillus</taxon>
    </lineage>
</organism>
<dbReference type="Pfam" id="PF00393">
    <property type="entry name" value="6PGD"/>
    <property type="match status" value="1"/>
</dbReference>
<comment type="similarity">
    <text evidence="1">Belongs to the 6-phosphogluconate dehydrogenase family.</text>
</comment>
<reference evidence="6 7" key="1">
    <citation type="submission" date="2016-10" db="EMBL/GenBank/DDBJ databases">
        <authorList>
            <person name="de Groot N.N."/>
        </authorList>
    </citation>
    <scope>NUCLEOTIDE SEQUENCE [LARGE SCALE GENOMIC DNA]</scope>
    <source>
        <strain evidence="6 7">DSM 17073</strain>
    </source>
</reference>
<dbReference type="Gene3D" id="1.10.1040.10">
    <property type="entry name" value="N-(1-d-carboxylethyl)-l-norvaline Dehydrogenase, domain 2"/>
    <property type="match status" value="1"/>
</dbReference>
<dbReference type="GO" id="GO:0004616">
    <property type="term" value="F:phosphogluconate dehydrogenase (decarboxylating) activity"/>
    <property type="evidence" value="ECO:0007669"/>
    <property type="project" value="InterPro"/>
</dbReference>
<dbReference type="InterPro" id="IPR036291">
    <property type="entry name" value="NAD(P)-bd_dom_sf"/>
</dbReference>
<proteinExistence type="inferred from homology"/>
<evidence type="ECO:0000256" key="1">
    <source>
        <dbReference type="ARBA" id="ARBA00008419"/>
    </source>
</evidence>
<dbReference type="GO" id="GO:0050661">
    <property type="term" value="F:NADP binding"/>
    <property type="evidence" value="ECO:0007669"/>
    <property type="project" value="InterPro"/>
</dbReference>
<evidence type="ECO:0000313" key="8">
    <source>
        <dbReference type="Proteomes" id="UP000321547"/>
    </source>
</evidence>
<dbReference type="NCBIfam" id="NF007161">
    <property type="entry name" value="PRK09599.1"/>
    <property type="match status" value="1"/>
</dbReference>
<protein>
    <submittedName>
        <fullName evidence="6">6-phosphogluconate dehydrogenase</fullName>
    </submittedName>
</protein>
<evidence type="ECO:0000259" key="4">
    <source>
        <dbReference type="SMART" id="SM01350"/>
    </source>
</evidence>
<dbReference type="EMBL" id="BJWI01000009">
    <property type="protein sequence ID" value="GEM01360.1"/>
    <property type="molecule type" value="Genomic_DNA"/>
</dbReference>
<dbReference type="Proteomes" id="UP000321547">
    <property type="component" value="Unassembled WGS sequence"/>
</dbReference>
<dbReference type="Proteomes" id="UP000242243">
    <property type="component" value="Unassembled WGS sequence"/>
</dbReference>
<keyword evidence="3" id="KW-0311">Gluconate utilization</keyword>
<keyword evidence="2" id="KW-0560">Oxidoreductase</keyword>
<dbReference type="OrthoDB" id="9804542at2"/>
<dbReference type="InterPro" id="IPR006114">
    <property type="entry name" value="6PGDH_C"/>
</dbReference>
<name>A0A1I5NKZ0_9BACI</name>
<feature type="domain" description="6-phosphogluconate dehydrogenase C-terminal" evidence="4">
    <location>
        <begin position="168"/>
        <end position="304"/>
    </location>
</feature>
<dbReference type="InterPro" id="IPR006183">
    <property type="entry name" value="Pgluconate_DH"/>
</dbReference>
<evidence type="ECO:0000256" key="2">
    <source>
        <dbReference type="ARBA" id="ARBA00023002"/>
    </source>
</evidence>
<dbReference type="PANTHER" id="PTHR11811">
    <property type="entry name" value="6-PHOSPHOGLUCONATE DEHYDROGENASE"/>
    <property type="match status" value="1"/>
</dbReference>
<dbReference type="Pfam" id="PF03446">
    <property type="entry name" value="NAD_binding_2"/>
    <property type="match status" value="1"/>
</dbReference>
<accession>A0A1I5NKZ0</accession>